<reference evidence="1" key="1">
    <citation type="journal article" date="2014" name="Nat. Commun.">
        <title>The tobacco genome sequence and its comparison with those of tomato and potato.</title>
        <authorList>
            <person name="Sierro N."/>
            <person name="Battey J.N."/>
            <person name="Ouadi S."/>
            <person name="Bakaher N."/>
            <person name="Bovet L."/>
            <person name="Willig A."/>
            <person name="Goepfert S."/>
            <person name="Peitsch M.C."/>
            <person name="Ivanov N.V."/>
        </authorList>
    </citation>
    <scope>NUCLEOTIDE SEQUENCE [LARGE SCALE GENOMIC DNA]</scope>
</reference>
<evidence type="ECO:0000313" key="1">
    <source>
        <dbReference type="Proteomes" id="UP000790787"/>
    </source>
</evidence>
<gene>
    <name evidence="2" type="primary">LOC142175296</name>
</gene>
<reference evidence="2" key="2">
    <citation type="submission" date="2025-08" db="UniProtKB">
        <authorList>
            <consortium name="RefSeq"/>
        </authorList>
    </citation>
    <scope>IDENTIFICATION</scope>
    <source>
        <tissue evidence="2">Leaf</tissue>
    </source>
</reference>
<dbReference type="RefSeq" id="XP_075097983.1">
    <property type="nucleotide sequence ID" value="XM_075241882.1"/>
</dbReference>
<protein>
    <submittedName>
        <fullName evidence="2">Uncharacterized protein LOC142175296</fullName>
    </submittedName>
</protein>
<organism evidence="1 2">
    <name type="scientific">Nicotiana tabacum</name>
    <name type="common">Common tobacco</name>
    <dbReference type="NCBI Taxonomy" id="4097"/>
    <lineage>
        <taxon>Eukaryota</taxon>
        <taxon>Viridiplantae</taxon>
        <taxon>Streptophyta</taxon>
        <taxon>Embryophyta</taxon>
        <taxon>Tracheophyta</taxon>
        <taxon>Spermatophyta</taxon>
        <taxon>Magnoliopsida</taxon>
        <taxon>eudicotyledons</taxon>
        <taxon>Gunneridae</taxon>
        <taxon>Pentapetalae</taxon>
        <taxon>asterids</taxon>
        <taxon>lamiids</taxon>
        <taxon>Solanales</taxon>
        <taxon>Solanaceae</taxon>
        <taxon>Nicotianoideae</taxon>
        <taxon>Nicotianeae</taxon>
        <taxon>Nicotiana</taxon>
    </lineage>
</organism>
<sequence>MLMAIKLVVGGSILNVISAYASRVGLDKEIKRLFWEEFDRLVRGIPLTEKLFIGGDFNGHIGATSAGYDGVHGGFIFGVRNGGGTSLNCAKAFDLVIANSCFPKREEHLVTFRNLFCQDSN</sequence>
<dbReference type="Proteomes" id="UP000790787">
    <property type="component" value="Chromosome 21"/>
</dbReference>
<name>A0AC58TL73_TOBAC</name>
<evidence type="ECO:0000313" key="2">
    <source>
        <dbReference type="RefSeq" id="XP_075097983.1"/>
    </source>
</evidence>
<keyword evidence="1" id="KW-1185">Reference proteome</keyword>
<proteinExistence type="predicted"/>
<accession>A0AC58TL73</accession>